<dbReference type="Gene3D" id="3.30.810.10">
    <property type="entry name" value="2-Layer Sandwich"/>
    <property type="match status" value="1"/>
</dbReference>
<feature type="compositionally biased region" description="Polar residues" evidence="2">
    <location>
        <begin position="85"/>
        <end position="125"/>
    </location>
</feature>
<name>A0AAW2ZF53_9EUKA</name>
<dbReference type="GO" id="GO:0016308">
    <property type="term" value="F:1-phosphatidylinositol-4-phosphate 5-kinase activity"/>
    <property type="evidence" value="ECO:0007669"/>
    <property type="project" value="TreeGrafter"/>
</dbReference>
<dbReference type="InterPro" id="IPR027484">
    <property type="entry name" value="PInositol-4-P-5-kinase_N"/>
</dbReference>
<feature type="domain" description="PIPK" evidence="3">
    <location>
        <begin position="97"/>
        <end position="431"/>
    </location>
</feature>
<evidence type="ECO:0000313" key="6">
    <source>
        <dbReference type="Proteomes" id="UP001431209"/>
    </source>
</evidence>
<dbReference type="CDD" id="cd00139">
    <property type="entry name" value="PIPKc"/>
    <property type="match status" value="1"/>
</dbReference>
<evidence type="ECO:0000256" key="2">
    <source>
        <dbReference type="SAM" id="MobiDB-lite"/>
    </source>
</evidence>
<organism evidence="5 6">
    <name type="scientific">Acrasis kona</name>
    <dbReference type="NCBI Taxonomy" id="1008807"/>
    <lineage>
        <taxon>Eukaryota</taxon>
        <taxon>Discoba</taxon>
        <taxon>Heterolobosea</taxon>
        <taxon>Tetramitia</taxon>
        <taxon>Eutetramitia</taxon>
        <taxon>Acrasidae</taxon>
        <taxon>Acrasis</taxon>
    </lineage>
</organism>
<feature type="compositionally biased region" description="Polar residues" evidence="2">
    <location>
        <begin position="57"/>
        <end position="68"/>
    </location>
</feature>
<gene>
    <name evidence="4" type="ORF">AKO1_002612</name>
    <name evidence="5" type="ORF">AKO1_015302</name>
</gene>
<evidence type="ECO:0000313" key="4">
    <source>
        <dbReference type="EMBL" id="KAL0480740.1"/>
    </source>
</evidence>
<dbReference type="SMART" id="SM00330">
    <property type="entry name" value="PIPKc"/>
    <property type="match status" value="1"/>
</dbReference>
<feature type="region of interest" description="Disordered" evidence="2">
    <location>
        <begin position="1"/>
        <end position="29"/>
    </location>
</feature>
<evidence type="ECO:0000313" key="5">
    <source>
        <dbReference type="EMBL" id="KAL0487962.1"/>
    </source>
</evidence>
<dbReference type="Pfam" id="PF01504">
    <property type="entry name" value="PIP5K"/>
    <property type="match status" value="2"/>
</dbReference>
<dbReference type="EMBL" id="JAOPGA020000684">
    <property type="protein sequence ID" value="KAL0480740.1"/>
    <property type="molecule type" value="Genomic_DNA"/>
</dbReference>
<proteinExistence type="predicted"/>
<feature type="compositionally biased region" description="Polar residues" evidence="2">
    <location>
        <begin position="8"/>
        <end position="23"/>
    </location>
</feature>
<evidence type="ECO:0000259" key="3">
    <source>
        <dbReference type="PROSITE" id="PS51455"/>
    </source>
</evidence>
<keyword evidence="1" id="KW-0418">Kinase</keyword>
<dbReference type="Gene3D" id="3.30.800.10">
    <property type="entry name" value="Phosphatidylinositol Phosphate Kinase II Beta"/>
    <property type="match status" value="1"/>
</dbReference>
<protein>
    <submittedName>
        <fullName evidence="4">Phosphatidylinositol 4-phosphate 5-kinase</fullName>
    </submittedName>
</protein>
<dbReference type="GO" id="GO:0046854">
    <property type="term" value="P:phosphatidylinositol phosphate biosynthetic process"/>
    <property type="evidence" value="ECO:0007669"/>
    <property type="project" value="TreeGrafter"/>
</dbReference>
<keyword evidence="6" id="KW-1185">Reference proteome</keyword>
<dbReference type="PROSITE" id="PS51455">
    <property type="entry name" value="PIPK"/>
    <property type="match status" value="1"/>
</dbReference>
<evidence type="ECO:0000256" key="1">
    <source>
        <dbReference type="PROSITE-ProRule" id="PRU00781"/>
    </source>
</evidence>
<sequence length="439" mass="50087">MVVKPPINMNTRQKSFGPTSPSKTAPVPKVNLDKLNESKMSFLFRPTNTDTTTTTDSSQGGNSLTTIYNAIKTKLLSPPSSPPSNETTNQSKLTPPTKQKPSVTVPSRRNTEFNNATSKQNQTIIPESPRDAEIGAKIKWMVSKLVNDNDTKPADLTDCVKSIKTSWSDVDVKDYYPDLFKNIRLICNVKVNKACQYDLNIKGSPGKSGAVLMFTKDPDRSIVFKSTTPTESKMLRSIMHDYNKHLSMYPSSLLPRFYGHFRYTMDNKKSFLLVMGNHFTLMNTNKVYDLKGSTVGRKANETEVRDKLFKDVDLVETKEDQLHLDYTHRTKIMRQLEIDVQFLAGHQIMDYSLLFGIGNQNQFLKEFSGFNRFKYRSQIVHLGIIDILQEWTYIKKTEMIVKATYNDYNKISSIPPKGYGERMIKFLSDYLYPAPNNKV</sequence>
<feature type="compositionally biased region" description="Low complexity" evidence="2">
    <location>
        <begin position="47"/>
        <end position="56"/>
    </location>
</feature>
<dbReference type="InterPro" id="IPR023610">
    <property type="entry name" value="PInositol-4/5-P-5/4-kinase"/>
</dbReference>
<dbReference type="PANTHER" id="PTHR23086">
    <property type="entry name" value="PHOSPHATIDYLINOSITOL-4-PHOSPHATE 5-KINASE"/>
    <property type="match status" value="1"/>
</dbReference>
<comment type="caution">
    <text evidence="5">The sequence shown here is derived from an EMBL/GenBank/DDBJ whole genome shotgun (WGS) entry which is preliminary data.</text>
</comment>
<dbReference type="SUPFAM" id="SSF56104">
    <property type="entry name" value="SAICAR synthase-like"/>
    <property type="match status" value="1"/>
</dbReference>
<dbReference type="GO" id="GO:0005886">
    <property type="term" value="C:plasma membrane"/>
    <property type="evidence" value="ECO:0007669"/>
    <property type="project" value="TreeGrafter"/>
</dbReference>
<dbReference type="InterPro" id="IPR002498">
    <property type="entry name" value="PInositol-4-P-4/5-kinase_core"/>
</dbReference>
<dbReference type="GO" id="GO:0005524">
    <property type="term" value="F:ATP binding"/>
    <property type="evidence" value="ECO:0007669"/>
    <property type="project" value="UniProtKB-UniRule"/>
</dbReference>
<dbReference type="Proteomes" id="UP001431209">
    <property type="component" value="Unassembled WGS sequence"/>
</dbReference>
<feature type="region of interest" description="Disordered" evidence="2">
    <location>
        <begin position="41"/>
        <end position="130"/>
    </location>
</feature>
<keyword evidence="1" id="KW-0808">Transferase</keyword>
<dbReference type="InterPro" id="IPR027483">
    <property type="entry name" value="PInositol-4-P-4/5-kinase_C_sf"/>
</dbReference>
<keyword evidence="1" id="KW-0067">ATP-binding</keyword>
<reference evidence="5 6" key="1">
    <citation type="submission" date="2024-03" db="EMBL/GenBank/DDBJ databases">
        <title>The Acrasis kona genome and developmental transcriptomes reveal deep origins of eukaryotic multicellular pathways.</title>
        <authorList>
            <person name="Sheikh S."/>
            <person name="Fu C.-J."/>
            <person name="Brown M.W."/>
            <person name="Baldauf S.L."/>
        </authorList>
    </citation>
    <scope>NUCLEOTIDE SEQUENCE [LARGE SCALE GENOMIC DNA]</scope>
    <source>
        <strain evidence="5 6">ATCC MYA-3509</strain>
    </source>
</reference>
<accession>A0AAW2ZF53</accession>
<dbReference type="EMBL" id="JAOPGA020001389">
    <property type="protein sequence ID" value="KAL0487962.1"/>
    <property type="molecule type" value="Genomic_DNA"/>
</dbReference>
<dbReference type="PANTHER" id="PTHR23086:SF8">
    <property type="entry name" value="PHOSPHATIDYLINOSITOL 5-PHOSPHATE 4-KINASE, ISOFORM A"/>
    <property type="match status" value="1"/>
</dbReference>
<dbReference type="AlphaFoldDB" id="A0AAW2ZF53"/>
<keyword evidence="1" id="KW-0547">Nucleotide-binding</keyword>